<dbReference type="Proteomes" id="UP000273158">
    <property type="component" value="Unassembled WGS sequence"/>
</dbReference>
<organism evidence="1 2">
    <name type="scientific">Microbacterium telephonicum</name>
    <dbReference type="NCBI Taxonomy" id="1714841"/>
    <lineage>
        <taxon>Bacteria</taxon>
        <taxon>Bacillati</taxon>
        <taxon>Actinomycetota</taxon>
        <taxon>Actinomycetes</taxon>
        <taxon>Micrococcales</taxon>
        <taxon>Microbacteriaceae</taxon>
        <taxon>Microbacterium</taxon>
    </lineage>
</organism>
<keyword evidence="2" id="KW-1185">Reference proteome</keyword>
<dbReference type="OrthoDB" id="5081697at2"/>
<dbReference type="RefSeq" id="WP_121057217.1">
    <property type="nucleotide sequence ID" value="NZ_RCDB01000001.1"/>
</dbReference>
<sequence>MPNEYPQFIVDESDSEVIALLDQLLADLAAVAQEYDVLHRDSPSDDSVLGADNTATYPFQIGHFVGYCMLQSVDTCRSITRVVRDENGKVTLPIMSVFTLARSVVECAATALWVLQPSDRRSRALRRLQFAHSELTYETELVKNMAVSFDKSEEQAAIRTDRKSRDARNADLRAIADANGIAYIEYENKFPGWLAIVEAAGSEFEDENLLPSIWRMCSGMSHPSLSRGLSLLKFNQMSVAGNTLRGTLSVNTTNVVGVLAITHLSVRKALTRWRAAKGLLNSEHPVPVPEAVSR</sequence>
<accession>A0A498C9V5</accession>
<dbReference type="EMBL" id="RCDB01000001">
    <property type="protein sequence ID" value="RLK52492.1"/>
    <property type="molecule type" value="Genomic_DNA"/>
</dbReference>
<protein>
    <submittedName>
        <fullName evidence="1">Uncharacterized protein</fullName>
    </submittedName>
</protein>
<proteinExistence type="predicted"/>
<evidence type="ECO:0000313" key="1">
    <source>
        <dbReference type="EMBL" id="RLK52492.1"/>
    </source>
</evidence>
<dbReference type="AlphaFoldDB" id="A0A498C9V5"/>
<name>A0A498C9V5_9MICO</name>
<comment type="caution">
    <text evidence="1">The sequence shown here is derived from an EMBL/GenBank/DDBJ whole genome shotgun (WGS) entry which is preliminary data.</text>
</comment>
<reference evidence="1 2" key="1">
    <citation type="journal article" date="2015" name="Stand. Genomic Sci.">
        <title>Genomic Encyclopedia of Bacterial and Archaeal Type Strains, Phase III: the genomes of soil and plant-associated and newly described type strains.</title>
        <authorList>
            <person name="Whitman W.B."/>
            <person name="Woyke T."/>
            <person name="Klenk H.P."/>
            <person name="Zhou Y."/>
            <person name="Lilburn T.G."/>
            <person name="Beck B.J."/>
            <person name="De Vos P."/>
            <person name="Vandamme P."/>
            <person name="Eisen J.A."/>
            <person name="Garrity G."/>
            <person name="Hugenholtz P."/>
            <person name="Kyrpides N.C."/>
        </authorList>
    </citation>
    <scope>NUCLEOTIDE SEQUENCE [LARGE SCALE GENOMIC DNA]</scope>
    <source>
        <strain evidence="1 2">S2T63</strain>
    </source>
</reference>
<evidence type="ECO:0000313" key="2">
    <source>
        <dbReference type="Proteomes" id="UP000273158"/>
    </source>
</evidence>
<gene>
    <name evidence="1" type="ORF">C7474_0432</name>
</gene>